<sequence>MGTEHLCPAAPSTGQREETRLTRFFNRVFSAAASTSSRRGCQQQLLLPCLLGDPFVCLNVDRRVGIAAGTLLGRLSLFYFPPPSAAAPFGLQHHQHDEGPITGQVLLPQAYSDDGVAMCWTDTTYLTAVIGAADVSYSAAACVAAAEAAVLVQWKLPSLRCMGSEQLSLFATRSAFNSVTMNMRLLRRCRESGQLRLLYRHCSSDLAAMILFKLQQPNSQDASATPPVPLSEERRKLQKAWACALAAGVCTLDKQQQQLQLQFTPTHSACLLGTGAACIMDLREGTMYERYEAQYFCRLWRSVEAANLTALDFNGDFVLCCSSDAASDTRWLLVVDARGASRLVEESHGYMEEYLVHRQAAPRRLQQACFSSRFFLIVAGDKAISVFDLRLSFFKYYASRARALGLCSNKSAAAADAAAAAFSCCAGTCENYRGTDSQPQQHSAAASGSGSTSRLLRRHGGLSSSPEGWDSQRAEGQTAADAAGGGAEDSPLRSLPLLFLRCLQNNAALKPKEKSKSKRLGSNLFRRLIGGVGAVKNAGQSSVLGAPAATTAAAAAGSDGHHSESSKAGSSAAAAEGELVLHALDANEAPGEYPSTSRSPDTQLPQQPEVHHPFFLFERTLLAFRVADAFFRFCSLLLQQQRQQQQRNGLYAEEAAAAAGATKPPEPSVEKPFVSI</sequence>
<name>U6MD54_EIMMA</name>
<reference evidence="2" key="1">
    <citation type="submission" date="2013-10" db="EMBL/GenBank/DDBJ databases">
        <title>Genomic analysis of the causative agents of coccidiosis in chickens.</title>
        <authorList>
            <person name="Reid A.J."/>
            <person name="Blake D."/>
            <person name="Billington K."/>
            <person name="Browne H."/>
            <person name="Dunn M."/>
            <person name="Hung S."/>
            <person name="Kawahara F."/>
            <person name="Miranda-Saavedra D."/>
            <person name="Mourier T."/>
            <person name="Nagra H."/>
            <person name="Otto T.D."/>
            <person name="Rawlings N."/>
            <person name="Sanchez A."/>
            <person name="Sanders M."/>
            <person name="Subramaniam C."/>
            <person name="Tay Y."/>
            <person name="Dear P."/>
            <person name="Doerig C."/>
            <person name="Gruber A."/>
            <person name="Parkinson J."/>
            <person name="Shirley M."/>
            <person name="Wan K.L."/>
            <person name="Berriman M."/>
            <person name="Tomley F."/>
            <person name="Pain A."/>
        </authorList>
    </citation>
    <scope>NUCLEOTIDE SEQUENCE [LARGE SCALE GENOMIC DNA]</scope>
    <source>
        <strain evidence="2">Weybridge</strain>
    </source>
</reference>
<dbReference type="Proteomes" id="UP000030763">
    <property type="component" value="Unassembled WGS sequence"/>
</dbReference>
<dbReference type="OMA" id="DAFFRFC"/>
<reference evidence="2" key="2">
    <citation type="submission" date="2013-10" db="EMBL/GenBank/DDBJ databases">
        <authorList>
            <person name="Aslett M."/>
        </authorList>
    </citation>
    <scope>NUCLEOTIDE SEQUENCE [LARGE SCALE GENOMIC DNA]</scope>
    <source>
        <strain evidence="2">Weybridge</strain>
    </source>
</reference>
<gene>
    <name evidence="2" type="ORF">EMWEY_00046910</name>
</gene>
<evidence type="ECO:0000313" key="2">
    <source>
        <dbReference type="EMBL" id="CDJ61966.1"/>
    </source>
</evidence>
<dbReference type="VEuPathDB" id="ToxoDB:EMWEY_00046910"/>
<feature type="region of interest" description="Disordered" evidence="1">
    <location>
        <begin position="654"/>
        <end position="676"/>
    </location>
</feature>
<proteinExistence type="predicted"/>
<organism evidence="2 3">
    <name type="scientific">Eimeria maxima</name>
    <name type="common">Coccidian parasite</name>
    <dbReference type="NCBI Taxonomy" id="5804"/>
    <lineage>
        <taxon>Eukaryota</taxon>
        <taxon>Sar</taxon>
        <taxon>Alveolata</taxon>
        <taxon>Apicomplexa</taxon>
        <taxon>Conoidasida</taxon>
        <taxon>Coccidia</taxon>
        <taxon>Eucoccidiorida</taxon>
        <taxon>Eimeriorina</taxon>
        <taxon>Eimeriidae</taxon>
        <taxon>Eimeria</taxon>
    </lineage>
</organism>
<accession>U6MD54</accession>
<feature type="compositionally biased region" description="Low complexity" evidence="1">
    <location>
        <begin position="443"/>
        <end position="454"/>
    </location>
</feature>
<protein>
    <submittedName>
        <fullName evidence="2">Uncharacterized protein</fullName>
    </submittedName>
</protein>
<dbReference type="GeneID" id="25338677"/>
<evidence type="ECO:0000313" key="3">
    <source>
        <dbReference type="Proteomes" id="UP000030763"/>
    </source>
</evidence>
<keyword evidence="3" id="KW-1185">Reference proteome</keyword>
<feature type="region of interest" description="Disordered" evidence="1">
    <location>
        <begin position="436"/>
        <end position="488"/>
    </location>
</feature>
<dbReference type="OrthoDB" id="347482at2759"/>
<dbReference type="RefSeq" id="XP_013338616.1">
    <property type="nucleotide sequence ID" value="XM_013483162.1"/>
</dbReference>
<dbReference type="AlphaFoldDB" id="U6MD54"/>
<feature type="compositionally biased region" description="Low complexity" evidence="1">
    <location>
        <begin position="474"/>
        <end position="488"/>
    </location>
</feature>
<dbReference type="EMBL" id="HG722302">
    <property type="protein sequence ID" value="CDJ61966.1"/>
    <property type="molecule type" value="Genomic_DNA"/>
</dbReference>
<evidence type="ECO:0000256" key="1">
    <source>
        <dbReference type="SAM" id="MobiDB-lite"/>
    </source>
</evidence>